<evidence type="ECO:0008006" key="3">
    <source>
        <dbReference type="Google" id="ProtNLM"/>
    </source>
</evidence>
<keyword evidence="2" id="KW-1185">Reference proteome</keyword>
<dbReference type="EMBL" id="MTYJ01000429">
    <property type="protein sequence ID" value="OWA54600.1"/>
    <property type="molecule type" value="Genomic_DNA"/>
</dbReference>
<dbReference type="Proteomes" id="UP000192578">
    <property type="component" value="Unassembled WGS sequence"/>
</dbReference>
<comment type="caution">
    <text evidence="1">The sequence shown here is derived from an EMBL/GenBank/DDBJ whole genome shotgun (WGS) entry which is preliminary data.</text>
</comment>
<dbReference type="InterPro" id="IPR036717">
    <property type="entry name" value="GFRP_sf"/>
</dbReference>
<dbReference type="Gene3D" id="3.30.1410.10">
    <property type="entry name" value="GTP cyclohydrolase I feedback regulatory protein GFRP"/>
    <property type="match status" value="1"/>
</dbReference>
<reference evidence="2" key="1">
    <citation type="submission" date="2017-01" db="EMBL/GenBank/DDBJ databases">
        <title>Comparative genomics of anhydrobiosis in the tardigrade Hypsibius dujardini.</title>
        <authorList>
            <person name="Yoshida Y."/>
            <person name="Koutsovoulos G."/>
            <person name="Laetsch D."/>
            <person name="Stevens L."/>
            <person name="Kumar S."/>
            <person name="Horikawa D."/>
            <person name="Ishino K."/>
            <person name="Komine S."/>
            <person name="Tomita M."/>
            <person name="Blaxter M."/>
            <person name="Arakawa K."/>
        </authorList>
    </citation>
    <scope>NUCLEOTIDE SEQUENCE [LARGE SCALE GENOMIC DNA]</scope>
    <source>
        <strain evidence="2">Z151</strain>
    </source>
</reference>
<dbReference type="Pfam" id="PF06399">
    <property type="entry name" value="GFRP"/>
    <property type="match status" value="1"/>
</dbReference>
<organism evidence="1 2">
    <name type="scientific">Hypsibius exemplaris</name>
    <name type="common">Freshwater tardigrade</name>
    <dbReference type="NCBI Taxonomy" id="2072580"/>
    <lineage>
        <taxon>Eukaryota</taxon>
        <taxon>Metazoa</taxon>
        <taxon>Ecdysozoa</taxon>
        <taxon>Tardigrada</taxon>
        <taxon>Eutardigrada</taxon>
        <taxon>Parachela</taxon>
        <taxon>Hypsibioidea</taxon>
        <taxon>Hypsibiidae</taxon>
        <taxon>Hypsibius</taxon>
    </lineage>
</organism>
<dbReference type="AlphaFoldDB" id="A0A9X6NHX1"/>
<protein>
    <recommendedName>
        <fullName evidence="3">GTP cyclohydrolase 1 feedback regulatory protein</fullName>
    </recommendedName>
</protein>
<name>A0A9X6NHX1_HYPEX</name>
<sequence length="107" mass="11932">MPHVLVTVDSLTVKHTNKGPTKVQTTDQQVLEAVRVPEWDEKQAGKTFSFLAHQPTPTEYVTPLEPVVVLDILEQHGYRVVGHGPVRDGLCVWTLHKPFTATNPAKQ</sequence>
<evidence type="ECO:0000313" key="1">
    <source>
        <dbReference type="EMBL" id="OWA54600.1"/>
    </source>
</evidence>
<dbReference type="InterPro" id="IPR009112">
    <property type="entry name" value="GTP_CycHdrlase_I_reg"/>
</dbReference>
<dbReference type="GO" id="GO:0009890">
    <property type="term" value="P:negative regulation of biosynthetic process"/>
    <property type="evidence" value="ECO:0007669"/>
    <property type="project" value="InterPro"/>
</dbReference>
<accession>A0A9X6NHX1</accession>
<evidence type="ECO:0000313" key="2">
    <source>
        <dbReference type="Proteomes" id="UP000192578"/>
    </source>
</evidence>
<gene>
    <name evidence="1" type="ORF">BV898_18999</name>
</gene>
<proteinExistence type="predicted"/>
<dbReference type="SUPFAM" id="SSF69761">
    <property type="entry name" value="GTP cyclohydrolase I feedback regulatory protein, GFRP"/>
    <property type="match status" value="1"/>
</dbReference>